<dbReference type="InterPro" id="IPR000719">
    <property type="entry name" value="Prot_kinase_dom"/>
</dbReference>
<dbReference type="InterPro" id="IPR011009">
    <property type="entry name" value="Kinase-like_dom_sf"/>
</dbReference>
<dbReference type="eggNOG" id="KOG0586">
    <property type="taxonomic scope" value="Eukaryota"/>
</dbReference>
<dbReference type="GO" id="GO:0005737">
    <property type="term" value="C:cytoplasm"/>
    <property type="evidence" value="ECO:0007669"/>
    <property type="project" value="UniProtKB-SubCell"/>
</dbReference>
<dbReference type="PANTHER" id="PTHR24346">
    <property type="entry name" value="MAP/MICROTUBULE AFFINITY-REGULATING KINASE"/>
    <property type="match status" value="1"/>
</dbReference>
<keyword evidence="3" id="KW-0963">Cytoplasm</keyword>
<evidence type="ECO:0000256" key="8">
    <source>
        <dbReference type="ARBA" id="ARBA00022840"/>
    </source>
</evidence>
<keyword evidence="4" id="KW-0723">Serine/threonine-protein kinase</keyword>
<dbReference type="GO" id="GO:0035556">
    <property type="term" value="P:intracellular signal transduction"/>
    <property type="evidence" value="ECO:0007669"/>
    <property type="project" value="TreeGrafter"/>
</dbReference>
<evidence type="ECO:0000256" key="3">
    <source>
        <dbReference type="ARBA" id="ARBA00022490"/>
    </source>
</evidence>
<feature type="compositionally biased region" description="Low complexity" evidence="12">
    <location>
        <begin position="907"/>
        <end position="928"/>
    </location>
</feature>
<dbReference type="FunFam" id="3.30.200.20:FF:000003">
    <property type="entry name" value="Non-specific serine/threonine protein kinase"/>
    <property type="match status" value="1"/>
</dbReference>
<feature type="compositionally biased region" description="Low complexity" evidence="12">
    <location>
        <begin position="688"/>
        <end position="697"/>
    </location>
</feature>
<dbReference type="CDD" id="cd14003">
    <property type="entry name" value="STKc_AMPK-like"/>
    <property type="match status" value="1"/>
</dbReference>
<evidence type="ECO:0000313" key="16">
    <source>
        <dbReference type="Proteomes" id="UP000030693"/>
    </source>
</evidence>
<feature type="compositionally biased region" description="Low complexity" evidence="12">
    <location>
        <begin position="667"/>
        <end position="680"/>
    </location>
</feature>
<feature type="compositionally biased region" description="Polar residues" evidence="12">
    <location>
        <begin position="929"/>
        <end position="942"/>
    </location>
</feature>
<evidence type="ECO:0000256" key="9">
    <source>
        <dbReference type="ARBA" id="ARBA00047899"/>
    </source>
</evidence>
<evidence type="ECO:0000256" key="6">
    <source>
        <dbReference type="ARBA" id="ARBA00022741"/>
    </source>
</evidence>
<dbReference type="AlphaFoldDB" id="A0A058ZC47"/>
<keyword evidence="7 15" id="KW-0418">Kinase</keyword>
<dbReference type="EC" id="2.7.11.1" evidence="2"/>
<feature type="compositionally biased region" description="Low complexity" evidence="12">
    <location>
        <begin position="943"/>
        <end position="995"/>
    </location>
</feature>
<dbReference type="InterPro" id="IPR008271">
    <property type="entry name" value="Ser/Thr_kinase_AS"/>
</dbReference>
<keyword evidence="8 11" id="KW-0067">ATP-binding</keyword>
<dbReference type="FunFam" id="1.10.510.10:FF:001222">
    <property type="entry name" value="Serine/threonine-protein kinase ppk25"/>
    <property type="match status" value="1"/>
</dbReference>
<feature type="region of interest" description="Disordered" evidence="12">
    <location>
        <begin position="147"/>
        <end position="173"/>
    </location>
</feature>
<feature type="compositionally biased region" description="Low complexity" evidence="12">
    <location>
        <begin position="191"/>
        <end position="209"/>
    </location>
</feature>
<dbReference type="InterPro" id="IPR001772">
    <property type="entry name" value="KA1_dom"/>
</dbReference>
<feature type="domain" description="KA1" evidence="14">
    <location>
        <begin position="1096"/>
        <end position="1145"/>
    </location>
</feature>
<dbReference type="Pfam" id="PF02149">
    <property type="entry name" value="KA1"/>
    <property type="match status" value="1"/>
</dbReference>
<dbReference type="STRING" id="691883.A0A058ZC47"/>
<feature type="domain" description="Protein kinase" evidence="13">
    <location>
        <begin position="255"/>
        <end position="508"/>
    </location>
</feature>
<dbReference type="EMBL" id="KB932203">
    <property type="protein sequence ID" value="KCV71012.1"/>
    <property type="molecule type" value="Genomic_DNA"/>
</dbReference>
<dbReference type="SMART" id="SM00220">
    <property type="entry name" value="S_TKc"/>
    <property type="match status" value="1"/>
</dbReference>
<feature type="compositionally biased region" description="Low complexity" evidence="12">
    <location>
        <begin position="762"/>
        <end position="776"/>
    </location>
</feature>
<dbReference type="GeneID" id="20526683"/>
<dbReference type="OMA" id="VAPYWRL"/>
<dbReference type="GO" id="GO:0106310">
    <property type="term" value="F:protein serine kinase activity"/>
    <property type="evidence" value="ECO:0007669"/>
    <property type="project" value="RHEA"/>
</dbReference>
<feature type="compositionally biased region" description="Polar residues" evidence="12">
    <location>
        <begin position="996"/>
        <end position="1011"/>
    </location>
</feature>
<feature type="compositionally biased region" description="Low complexity" evidence="12">
    <location>
        <begin position="239"/>
        <end position="248"/>
    </location>
</feature>
<dbReference type="Gene3D" id="3.30.310.80">
    <property type="entry name" value="Kinase associated domain 1, KA1"/>
    <property type="match status" value="1"/>
</dbReference>
<feature type="region of interest" description="Disordered" evidence="12">
    <location>
        <begin position="186"/>
        <end position="248"/>
    </location>
</feature>
<evidence type="ECO:0000256" key="7">
    <source>
        <dbReference type="ARBA" id="ARBA00022777"/>
    </source>
</evidence>
<dbReference type="CDD" id="cd12121">
    <property type="entry name" value="MARK_C_like"/>
    <property type="match status" value="1"/>
</dbReference>
<proteinExistence type="predicted"/>
<evidence type="ECO:0000256" key="1">
    <source>
        <dbReference type="ARBA" id="ARBA00004496"/>
    </source>
</evidence>
<dbReference type="GO" id="GO:0005524">
    <property type="term" value="F:ATP binding"/>
    <property type="evidence" value="ECO:0007669"/>
    <property type="project" value="UniProtKB-UniRule"/>
</dbReference>
<feature type="region of interest" description="Disordered" evidence="12">
    <location>
        <begin position="1"/>
        <end position="127"/>
    </location>
</feature>
<evidence type="ECO:0000313" key="15">
    <source>
        <dbReference type="EMBL" id="KCV71012.1"/>
    </source>
</evidence>
<keyword evidence="5" id="KW-0808">Transferase</keyword>
<dbReference type="RefSeq" id="XP_009494135.1">
    <property type="nucleotide sequence ID" value="XM_009495860.1"/>
</dbReference>
<dbReference type="PROSITE" id="PS00108">
    <property type="entry name" value="PROTEIN_KINASE_ST"/>
    <property type="match status" value="1"/>
</dbReference>
<dbReference type="Pfam" id="PF00069">
    <property type="entry name" value="Pkinase"/>
    <property type="match status" value="1"/>
</dbReference>
<dbReference type="Proteomes" id="UP000030693">
    <property type="component" value="Unassembled WGS sequence"/>
</dbReference>
<comment type="catalytic activity">
    <reaction evidence="9">
        <text>L-threonyl-[protein] + ATP = O-phospho-L-threonyl-[protein] + ADP + H(+)</text>
        <dbReference type="Rhea" id="RHEA:46608"/>
        <dbReference type="Rhea" id="RHEA-COMP:11060"/>
        <dbReference type="Rhea" id="RHEA-COMP:11605"/>
        <dbReference type="ChEBI" id="CHEBI:15378"/>
        <dbReference type="ChEBI" id="CHEBI:30013"/>
        <dbReference type="ChEBI" id="CHEBI:30616"/>
        <dbReference type="ChEBI" id="CHEBI:61977"/>
        <dbReference type="ChEBI" id="CHEBI:456216"/>
        <dbReference type="EC" id="2.7.11.1"/>
    </reaction>
</comment>
<dbReference type="InterPro" id="IPR017441">
    <property type="entry name" value="Protein_kinase_ATP_BS"/>
</dbReference>
<feature type="binding site" evidence="11">
    <location>
        <position position="284"/>
    </location>
    <ligand>
        <name>ATP</name>
        <dbReference type="ChEBI" id="CHEBI:30616"/>
    </ligand>
</feature>
<evidence type="ECO:0000256" key="12">
    <source>
        <dbReference type="SAM" id="MobiDB-lite"/>
    </source>
</evidence>
<feature type="compositionally biased region" description="Low complexity" evidence="12">
    <location>
        <begin position="49"/>
        <end position="100"/>
    </location>
</feature>
<dbReference type="SUPFAM" id="SSF56112">
    <property type="entry name" value="Protein kinase-like (PK-like)"/>
    <property type="match status" value="1"/>
</dbReference>
<organism evidence="15">
    <name type="scientific">Fonticula alba</name>
    <name type="common">Slime mold</name>
    <dbReference type="NCBI Taxonomy" id="691883"/>
    <lineage>
        <taxon>Eukaryota</taxon>
        <taxon>Rotosphaerida</taxon>
        <taxon>Fonticulaceae</taxon>
        <taxon>Fonticula</taxon>
    </lineage>
</organism>
<evidence type="ECO:0000256" key="5">
    <source>
        <dbReference type="ARBA" id="ARBA00022679"/>
    </source>
</evidence>
<feature type="compositionally biased region" description="Low complexity" evidence="12">
    <location>
        <begin position="830"/>
        <end position="840"/>
    </location>
</feature>
<evidence type="ECO:0000256" key="10">
    <source>
        <dbReference type="ARBA" id="ARBA00048679"/>
    </source>
</evidence>
<feature type="compositionally biased region" description="Polar residues" evidence="12">
    <location>
        <begin position="789"/>
        <end position="799"/>
    </location>
</feature>
<evidence type="ECO:0000259" key="13">
    <source>
        <dbReference type="PROSITE" id="PS50011"/>
    </source>
</evidence>
<feature type="region of interest" description="Disordered" evidence="12">
    <location>
        <begin position="620"/>
        <end position="1014"/>
    </location>
</feature>
<dbReference type="PROSITE" id="PS50011">
    <property type="entry name" value="PROTEIN_KINASE_DOM"/>
    <property type="match status" value="1"/>
</dbReference>
<dbReference type="OrthoDB" id="193931at2759"/>
<reference evidence="15" key="1">
    <citation type="submission" date="2013-04" db="EMBL/GenBank/DDBJ databases">
        <title>The Genome Sequence of Fonticula alba ATCC 38817.</title>
        <authorList>
            <consortium name="The Broad Institute Genomics Platform"/>
            <person name="Russ C."/>
            <person name="Cuomo C."/>
            <person name="Burger G."/>
            <person name="Gray M.W."/>
            <person name="Holland P.W.H."/>
            <person name="King N."/>
            <person name="Lang F.B.F."/>
            <person name="Roger A.J."/>
            <person name="Ruiz-Trillo I."/>
            <person name="Brown M."/>
            <person name="Walker B."/>
            <person name="Young S."/>
            <person name="Zeng Q."/>
            <person name="Gargeya S."/>
            <person name="Fitzgerald M."/>
            <person name="Haas B."/>
            <person name="Abouelleil A."/>
            <person name="Allen A.W."/>
            <person name="Alvarado L."/>
            <person name="Arachchi H.M."/>
            <person name="Berlin A.M."/>
            <person name="Chapman S.B."/>
            <person name="Gainer-Dewar J."/>
            <person name="Goldberg J."/>
            <person name="Griggs A."/>
            <person name="Gujja S."/>
            <person name="Hansen M."/>
            <person name="Howarth C."/>
            <person name="Imamovic A."/>
            <person name="Ireland A."/>
            <person name="Larimer J."/>
            <person name="McCowan C."/>
            <person name="Murphy C."/>
            <person name="Pearson M."/>
            <person name="Poon T.W."/>
            <person name="Priest M."/>
            <person name="Roberts A."/>
            <person name="Saif S."/>
            <person name="Shea T."/>
            <person name="Sisk P."/>
            <person name="Sykes S."/>
            <person name="Wortman J."/>
            <person name="Nusbaum C."/>
            <person name="Birren B."/>
        </authorList>
    </citation>
    <scope>NUCLEOTIDE SEQUENCE [LARGE SCALE GENOMIC DNA]</scope>
    <source>
        <strain evidence="15">ATCC 38817</strain>
    </source>
</reference>
<evidence type="ECO:0000256" key="11">
    <source>
        <dbReference type="PROSITE-ProRule" id="PRU10141"/>
    </source>
</evidence>
<feature type="compositionally biased region" description="Low complexity" evidence="12">
    <location>
        <begin position="800"/>
        <end position="810"/>
    </location>
</feature>
<accession>A0A058ZC47</accession>
<dbReference type="GO" id="GO:0004674">
    <property type="term" value="F:protein serine/threonine kinase activity"/>
    <property type="evidence" value="ECO:0007669"/>
    <property type="project" value="UniProtKB-KW"/>
</dbReference>
<sequence length="1145" mass="117793">MMSPVTSAGATAALGPGSHYRPDNNAEMADAQETLAAAPGVVGSPLHDSSGVASPGAATAAGGADPRGGSSNTNSSNSSSSNSSSGSGCQTAAAAAAPGQESPPPGAGASGLAGPDPAAKHSAARPDSRGALTHFDVAAAMEDAEDLPPVSERLTPGPAPAGGAGTTGTPLSPIAAGRRASLPLAMHMPSASPGEQGAATAAAATSAQPAPVPGAPGAGPGTGRRFSVAVPGSGNPMNGARSGASHSSGSMVGKYVLDRVIGQGTYGKVRSATDRLTGEKVAVKIIEKNSITNERQMRRIQKEVRFLRLLTHPHIVRVHDVLETPSSILIVMEHAAGGELFDYIVTRRRVPEKEARAFFRQILSAVDYCHQNFVIHRDLKPENLLLDESRRQIKIIDFGFSNTYDSGDLLNTFCGSPFYAAPEMILGKRYTGPEVDVWSLGVILFALLCGHLPFDHDDVKELYRRIAHASFVIPPHVSAEAKDLIGRMITVNPKRRATMAEIMAHRWVLDGFDGPPDSHLPARDPIDPDFVDPQIVQQIERFGFRVENLLDRLTDPNMPPNPVRSAYYLVKELYEREERRRSEEMALQAAFSNMHMYPPGGAAAAAAAAASAAAASAAGTAPRSADDGSPIPGGGSPSPPTGFRSPVPPVGAGTRRAGSPYDPSRSPTPTAGMGPGPAHHAASRSLDHGAAGPHPGMAPGGPPPHMYHSPSPTHHMHHAPPHSPVSGLPHHMQTGHSPYGAGGGFGSAGPHHMAAGGPIGVPSSQQQQPIHSHLPPGYRADVHGRRRNSVQPLMSTPTTSGLAPAGPPGHHLLHPHAHPAAGSGGGAGGASVSPAGTFAAPHHHPHHVMPGAAGSHFGPGHGGPTAASSSAQPPQHLPAPPRLSEADEDAQHGSPAGAGPGQPQPPSSGSAAAASGSGSSSSSSSGSSWTRRFSLPSNNFVPRSSRSSSSRGAAAATPMPTVPEGGAAPPASVAASRSPGSPASDAAPVAACSSSRQTATTGAGPPQSTWSSRRRGSLFSAAPMAPPQFYPGHPDIGGDAVPIDSEQHQVRTVSLGWFSLSTTSAKTVTEIMTEVARVLSENGIKYVLDSPYVFACDTGDHRLQFELEVCRVKHMNLHGIKGKRLGGSIFHMKKLTARLFAQMNL</sequence>
<comment type="subcellular location">
    <subcellularLocation>
        <location evidence="1">Cytoplasm</location>
    </subcellularLocation>
</comment>
<dbReference type="InterPro" id="IPR028375">
    <property type="entry name" value="KA1/Ssp2_C"/>
</dbReference>
<gene>
    <name evidence="15" type="ORF">H696_01958</name>
</gene>
<dbReference type="SUPFAM" id="SSF103243">
    <property type="entry name" value="KA1-like"/>
    <property type="match status" value="1"/>
</dbReference>
<dbReference type="PROSITE" id="PS00107">
    <property type="entry name" value="PROTEIN_KINASE_ATP"/>
    <property type="match status" value="1"/>
</dbReference>
<protein>
    <recommendedName>
        <fullName evidence="2">non-specific serine/threonine protein kinase</fullName>
        <ecNumber evidence="2">2.7.11.1</ecNumber>
    </recommendedName>
</protein>
<keyword evidence="16" id="KW-1185">Reference proteome</keyword>
<comment type="catalytic activity">
    <reaction evidence="10">
        <text>L-seryl-[protein] + ATP = O-phospho-L-seryl-[protein] + ADP + H(+)</text>
        <dbReference type="Rhea" id="RHEA:17989"/>
        <dbReference type="Rhea" id="RHEA-COMP:9863"/>
        <dbReference type="Rhea" id="RHEA-COMP:11604"/>
        <dbReference type="ChEBI" id="CHEBI:15378"/>
        <dbReference type="ChEBI" id="CHEBI:29999"/>
        <dbReference type="ChEBI" id="CHEBI:30616"/>
        <dbReference type="ChEBI" id="CHEBI:83421"/>
        <dbReference type="ChEBI" id="CHEBI:456216"/>
        <dbReference type="EC" id="2.7.11.1"/>
    </reaction>
</comment>
<dbReference type="FunFam" id="3.30.310.80:FF:000011">
    <property type="entry name" value="Non-specific serine/threonine protein kinase"/>
    <property type="match status" value="1"/>
</dbReference>
<keyword evidence="6 11" id="KW-0547">Nucleotide-binding</keyword>
<dbReference type="PROSITE" id="PS50032">
    <property type="entry name" value="KA1"/>
    <property type="match status" value="1"/>
</dbReference>
<evidence type="ECO:0000259" key="14">
    <source>
        <dbReference type="PROSITE" id="PS50032"/>
    </source>
</evidence>
<evidence type="ECO:0000256" key="2">
    <source>
        <dbReference type="ARBA" id="ARBA00012513"/>
    </source>
</evidence>
<dbReference type="PANTHER" id="PTHR24346:SF106">
    <property type="entry name" value="PROTEIN KINASE DOMAIN-CONTAINING PROTEIN"/>
    <property type="match status" value="1"/>
</dbReference>
<dbReference type="Gene3D" id="1.10.510.10">
    <property type="entry name" value="Transferase(Phosphotransferase) domain 1"/>
    <property type="match status" value="1"/>
</dbReference>
<name>A0A058ZC47_FONAL</name>
<evidence type="ECO:0000256" key="4">
    <source>
        <dbReference type="ARBA" id="ARBA00022527"/>
    </source>
</evidence>